<dbReference type="AlphaFoldDB" id="A0A1I0EZ54"/>
<dbReference type="EMBL" id="FOHZ01000011">
    <property type="protein sequence ID" value="SET50419.1"/>
    <property type="molecule type" value="Genomic_DNA"/>
</dbReference>
<accession>A0A1I0EZ54</accession>
<reference evidence="3" key="1">
    <citation type="submission" date="2016-10" db="EMBL/GenBank/DDBJ databases">
        <authorList>
            <person name="Varghese N."/>
            <person name="Submissions S."/>
        </authorList>
    </citation>
    <scope>NUCLEOTIDE SEQUENCE [LARGE SCALE GENOMIC DNA]</scope>
    <source>
        <strain evidence="3">CGMCC 1.6489</strain>
    </source>
</reference>
<dbReference type="CDD" id="cd01038">
    <property type="entry name" value="Endonuclease_DUF559"/>
    <property type="match status" value="1"/>
</dbReference>
<keyword evidence="2" id="KW-0255">Endonuclease</keyword>
<keyword evidence="2" id="KW-0540">Nuclease</keyword>
<dbReference type="Pfam" id="PF04480">
    <property type="entry name" value="DUF559"/>
    <property type="match status" value="1"/>
</dbReference>
<dbReference type="OrthoDB" id="9798754at2"/>
<organism evidence="2 3">
    <name type="scientific">Marinobacter segnicrescens</name>
    <dbReference type="NCBI Taxonomy" id="430453"/>
    <lineage>
        <taxon>Bacteria</taxon>
        <taxon>Pseudomonadati</taxon>
        <taxon>Pseudomonadota</taxon>
        <taxon>Gammaproteobacteria</taxon>
        <taxon>Pseudomonadales</taxon>
        <taxon>Marinobacteraceae</taxon>
        <taxon>Marinobacter</taxon>
    </lineage>
</organism>
<proteinExistence type="predicted"/>
<keyword evidence="2" id="KW-0378">Hydrolase</keyword>
<feature type="domain" description="DUF559" evidence="1">
    <location>
        <begin position="2"/>
        <end position="107"/>
    </location>
</feature>
<evidence type="ECO:0000313" key="3">
    <source>
        <dbReference type="Proteomes" id="UP000198762"/>
    </source>
</evidence>
<dbReference type="InterPro" id="IPR007569">
    <property type="entry name" value="DUF559"/>
</dbReference>
<dbReference type="PANTHER" id="PTHR38590">
    <property type="entry name" value="BLL0828 PROTEIN"/>
    <property type="match status" value="1"/>
</dbReference>
<evidence type="ECO:0000259" key="1">
    <source>
        <dbReference type="Pfam" id="PF04480"/>
    </source>
</evidence>
<name>A0A1I0EZ54_9GAMM</name>
<dbReference type="InterPro" id="IPR047216">
    <property type="entry name" value="Endonuclease_DUF559_bact"/>
</dbReference>
<sequence>MKQREFAKALRKNMTDAEHRLWRYLRGKRLGAAKFRRQHPLGPYVVDFVELKHKIVVEADGGQHNECHKDAERDAWLAQQGFRVLRFWNDDILLRTDLILDEIYRALCASPSPQPSPTRGEGAFGKYLG</sequence>
<dbReference type="Gene3D" id="3.40.960.10">
    <property type="entry name" value="VSR Endonuclease"/>
    <property type="match status" value="1"/>
</dbReference>
<dbReference type="SUPFAM" id="SSF52980">
    <property type="entry name" value="Restriction endonuclease-like"/>
    <property type="match status" value="1"/>
</dbReference>
<keyword evidence="3" id="KW-1185">Reference proteome</keyword>
<evidence type="ECO:0000313" key="2">
    <source>
        <dbReference type="EMBL" id="SET50419.1"/>
    </source>
</evidence>
<dbReference type="Proteomes" id="UP000198762">
    <property type="component" value="Unassembled WGS sequence"/>
</dbReference>
<gene>
    <name evidence="2" type="ORF">SAMN04487962_11139</name>
</gene>
<protein>
    <submittedName>
        <fullName evidence="2">Very-short-patch-repair endonuclease</fullName>
    </submittedName>
</protein>
<dbReference type="InterPro" id="IPR011335">
    <property type="entry name" value="Restrct_endonuc-II-like"/>
</dbReference>
<dbReference type="PANTHER" id="PTHR38590:SF1">
    <property type="entry name" value="BLL0828 PROTEIN"/>
    <property type="match status" value="1"/>
</dbReference>
<dbReference type="RefSeq" id="WP_091852328.1">
    <property type="nucleotide sequence ID" value="NZ_FOHZ01000011.1"/>
</dbReference>
<dbReference type="STRING" id="430453.SAMN04487962_11139"/>
<dbReference type="GO" id="GO:0004519">
    <property type="term" value="F:endonuclease activity"/>
    <property type="evidence" value="ECO:0007669"/>
    <property type="project" value="UniProtKB-KW"/>
</dbReference>